<dbReference type="GO" id="GO:0005524">
    <property type="term" value="F:ATP binding"/>
    <property type="evidence" value="ECO:0007669"/>
    <property type="project" value="UniProtKB-KW"/>
</dbReference>
<gene>
    <name evidence="6" type="ORF">D0433_08710</name>
</gene>
<evidence type="ECO:0000259" key="5">
    <source>
        <dbReference type="Pfam" id="PF08245"/>
    </source>
</evidence>
<sequence>MEPIPLKQLLQGIPHDLVAGTGEERIAAICEDSRRCTPGALFAALPGRSTDGHHFIADAVRNGAVALLCRDLPDELPPCAVVRVEEPRQVLAQLAQRFYGEPSQRLQVIGVTGTNGKTTVTFLVRHLLEAAGIPTGLIGTTGAYIGAERLPTAHTTPTAPELARFLHEMWCRGLQAVAMEVSSHALDQYRVDGVRFRAAAFTNLSHEHLDYHGSMEAYARAKQRLFALLPADAVAVIAECPPWDEWMQCAARCQVLRVGQSEQAHVRFVVESLGPHGSMWRMRFPGVDRWVDFQA</sequence>
<evidence type="ECO:0000256" key="2">
    <source>
        <dbReference type="ARBA" id="ARBA00022741"/>
    </source>
</evidence>
<dbReference type="InterPro" id="IPR000713">
    <property type="entry name" value="Mur_ligase_N"/>
</dbReference>
<evidence type="ECO:0000313" key="7">
    <source>
        <dbReference type="Proteomes" id="UP000266389"/>
    </source>
</evidence>
<dbReference type="Gene3D" id="3.40.1390.10">
    <property type="entry name" value="MurE/MurF, N-terminal domain"/>
    <property type="match status" value="1"/>
</dbReference>
<dbReference type="InterPro" id="IPR013221">
    <property type="entry name" value="Mur_ligase_cen"/>
</dbReference>
<dbReference type="InterPro" id="IPR018109">
    <property type="entry name" value="Folylpolyglutamate_synth_CS"/>
</dbReference>
<dbReference type="PANTHER" id="PTHR23135">
    <property type="entry name" value="MUR LIGASE FAMILY MEMBER"/>
    <property type="match status" value="1"/>
</dbReference>
<keyword evidence="1 6" id="KW-0436">Ligase</keyword>
<dbReference type="Gene3D" id="3.40.1190.10">
    <property type="entry name" value="Mur-like, catalytic domain"/>
    <property type="match status" value="1"/>
</dbReference>
<protein>
    <submittedName>
        <fullName evidence="6">UDP-N-acetylmuramoyl-L-alanyl-D-glutamate--2, 6-diaminopimelate ligase</fullName>
    </submittedName>
</protein>
<dbReference type="InterPro" id="IPR035911">
    <property type="entry name" value="MurE/MurF_N"/>
</dbReference>
<dbReference type="EMBL" id="PHFL01000055">
    <property type="protein sequence ID" value="RFM23879.1"/>
    <property type="molecule type" value="Genomic_DNA"/>
</dbReference>
<reference evidence="6 7" key="1">
    <citation type="journal article" date="2011" name="ISME J.">
        <title>Community ecology of hot spring cyanobacterial mats: predominant populations and their functional potential.</title>
        <authorList>
            <person name="Klatt C.G."/>
            <person name="Wood J.M."/>
            <person name="Rusch D.B."/>
            <person name="Bateson M.M."/>
            <person name="Hamamura N."/>
            <person name="Heidelberg J.F."/>
            <person name="Grossman A.R."/>
            <person name="Bhaya D."/>
            <person name="Cohan F.M."/>
            <person name="Kuhl M."/>
            <person name="Bryant D.A."/>
            <person name="Ward D.M."/>
        </authorList>
    </citation>
    <scope>NUCLEOTIDE SEQUENCE [LARGE SCALE GENOMIC DNA]</scope>
    <source>
        <strain evidence="6">OS</strain>
    </source>
</reference>
<dbReference type="InterPro" id="IPR036565">
    <property type="entry name" value="Mur-like_cat_sf"/>
</dbReference>
<evidence type="ECO:0000259" key="4">
    <source>
        <dbReference type="Pfam" id="PF01225"/>
    </source>
</evidence>
<dbReference type="SUPFAM" id="SSF53623">
    <property type="entry name" value="MurD-like peptide ligases, catalytic domain"/>
    <property type="match status" value="1"/>
</dbReference>
<evidence type="ECO:0000256" key="3">
    <source>
        <dbReference type="ARBA" id="ARBA00022840"/>
    </source>
</evidence>
<dbReference type="GO" id="GO:0004326">
    <property type="term" value="F:tetrahydrofolylpolyglutamate synthase activity"/>
    <property type="evidence" value="ECO:0007669"/>
    <property type="project" value="InterPro"/>
</dbReference>
<feature type="domain" description="Mur ligase central" evidence="5">
    <location>
        <begin position="111"/>
        <end position="265"/>
    </location>
</feature>
<dbReference type="PROSITE" id="PS01011">
    <property type="entry name" value="FOLYLPOLYGLU_SYNT_1"/>
    <property type="match status" value="1"/>
</dbReference>
<dbReference type="PANTHER" id="PTHR23135:SF4">
    <property type="entry name" value="UDP-N-ACETYLMURAMOYL-L-ALANYL-D-GLUTAMATE--2,6-DIAMINOPIMELATE LIGASE MURE HOMOLOG, CHLOROPLASTIC"/>
    <property type="match status" value="1"/>
</dbReference>
<evidence type="ECO:0000313" key="6">
    <source>
        <dbReference type="EMBL" id="RFM23879.1"/>
    </source>
</evidence>
<feature type="non-terminal residue" evidence="6">
    <location>
        <position position="295"/>
    </location>
</feature>
<proteinExistence type="predicted"/>
<feature type="domain" description="Mur ligase N-terminal catalytic" evidence="4">
    <location>
        <begin position="26"/>
        <end position="99"/>
    </location>
</feature>
<keyword evidence="3" id="KW-0067">ATP-binding</keyword>
<dbReference type="SUPFAM" id="SSF63418">
    <property type="entry name" value="MurE/MurF N-terminal domain"/>
    <property type="match status" value="1"/>
</dbReference>
<comment type="caution">
    <text evidence="6">The sequence shown here is derived from an EMBL/GenBank/DDBJ whole genome shotgun (WGS) entry which is preliminary data.</text>
</comment>
<evidence type="ECO:0000256" key="1">
    <source>
        <dbReference type="ARBA" id="ARBA00022598"/>
    </source>
</evidence>
<accession>A0A395LZB9</accession>
<dbReference type="Pfam" id="PF08245">
    <property type="entry name" value="Mur_ligase_M"/>
    <property type="match status" value="1"/>
</dbReference>
<organism evidence="6 7">
    <name type="scientific">Candidatus Thermochlorobacter aerophilus</name>
    <dbReference type="NCBI Taxonomy" id="1868324"/>
    <lineage>
        <taxon>Bacteria</taxon>
        <taxon>Pseudomonadati</taxon>
        <taxon>Chlorobiota</taxon>
        <taxon>Chlorobiia</taxon>
        <taxon>Chlorobiales</taxon>
        <taxon>Candidatus Thermochlorobacteriaceae</taxon>
        <taxon>Candidatus Thermochlorobacter</taxon>
    </lineage>
</organism>
<dbReference type="Pfam" id="PF01225">
    <property type="entry name" value="Mur_ligase"/>
    <property type="match status" value="1"/>
</dbReference>
<keyword evidence="2" id="KW-0547">Nucleotide-binding</keyword>
<name>A0A395LZB9_9BACT</name>
<dbReference type="Proteomes" id="UP000266389">
    <property type="component" value="Unassembled WGS sequence"/>
</dbReference>
<dbReference type="AlphaFoldDB" id="A0A395LZB9"/>